<keyword evidence="4" id="KW-1185">Reference proteome</keyword>
<dbReference type="Pfam" id="PF23549">
    <property type="entry name" value="Zn_ribbon_GRF_2"/>
    <property type="match status" value="1"/>
</dbReference>
<dbReference type="EMBL" id="ML993680">
    <property type="protein sequence ID" value="KAF2158363.1"/>
    <property type="molecule type" value="Genomic_DNA"/>
</dbReference>
<evidence type="ECO:0000313" key="3">
    <source>
        <dbReference type="EMBL" id="KAF2158363.1"/>
    </source>
</evidence>
<proteinExistence type="predicted"/>
<protein>
    <recommendedName>
        <fullName evidence="2">GRF-like zinc ribbon domain-containing protein</fullName>
    </recommendedName>
</protein>
<evidence type="ECO:0000256" key="1">
    <source>
        <dbReference type="SAM" id="MobiDB-lite"/>
    </source>
</evidence>
<dbReference type="RefSeq" id="XP_033659252.1">
    <property type="nucleotide sequence ID" value="XM_033819280.1"/>
</dbReference>
<organism evidence="3 4">
    <name type="scientific">Zasmidium cellare ATCC 36951</name>
    <dbReference type="NCBI Taxonomy" id="1080233"/>
    <lineage>
        <taxon>Eukaryota</taxon>
        <taxon>Fungi</taxon>
        <taxon>Dikarya</taxon>
        <taxon>Ascomycota</taxon>
        <taxon>Pezizomycotina</taxon>
        <taxon>Dothideomycetes</taxon>
        <taxon>Dothideomycetidae</taxon>
        <taxon>Mycosphaerellales</taxon>
        <taxon>Mycosphaerellaceae</taxon>
        <taxon>Zasmidium</taxon>
    </lineage>
</organism>
<reference evidence="3" key="1">
    <citation type="journal article" date="2020" name="Stud. Mycol.">
        <title>101 Dothideomycetes genomes: a test case for predicting lifestyles and emergence of pathogens.</title>
        <authorList>
            <person name="Haridas S."/>
            <person name="Albert R."/>
            <person name="Binder M."/>
            <person name="Bloem J."/>
            <person name="Labutti K."/>
            <person name="Salamov A."/>
            <person name="Andreopoulos B."/>
            <person name="Baker S."/>
            <person name="Barry K."/>
            <person name="Bills G."/>
            <person name="Bluhm B."/>
            <person name="Cannon C."/>
            <person name="Castanera R."/>
            <person name="Culley D."/>
            <person name="Daum C."/>
            <person name="Ezra D."/>
            <person name="Gonzalez J."/>
            <person name="Henrissat B."/>
            <person name="Kuo A."/>
            <person name="Liang C."/>
            <person name="Lipzen A."/>
            <person name="Lutzoni F."/>
            <person name="Magnuson J."/>
            <person name="Mondo S."/>
            <person name="Nolan M."/>
            <person name="Ohm R."/>
            <person name="Pangilinan J."/>
            <person name="Park H.-J."/>
            <person name="Ramirez L."/>
            <person name="Alfaro M."/>
            <person name="Sun H."/>
            <person name="Tritt A."/>
            <person name="Yoshinaga Y."/>
            <person name="Zwiers L.-H."/>
            <person name="Turgeon B."/>
            <person name="Goodwin S."/>
            <person name="Spatafora J."/>
            <person name="Crous P."/>
            <person name="Grigoriev I."/>
        </authorList>
    </citation>
    <scope>NUCLEOTIDE SEQUENCE</scope>
    <source>
        <strain evidence="3">ATCC 36951</strain>
    </source>
</reference>
<evidence type="ECO:0000313" key="4">
    <source>
        <dbReference type="Proteomes" id="UP000799537"/>
    </source>
</evidence>
<dbReference type="AlphaFoldDB" id="A0A6A6BV27"/>
<evidence type="ECO:0000259" key="2">
    <source>
        <dbReference type="Pfam" id="PF23549"/>
    </source>
</evidence>
<gene>
    <name evidence="3" type="ORF">M409DRAFT_71684</name>
</gene>
<dbReference type="OrthoDB" id="4469945at2759"/>
<feature type="region of interest" description="Disordered" evidence="1">
    <location>
        <begin position="1"/>
        <end position="26"/>
    </location>
</feature>
<dbReference type="GeneID" id="54572552"/>
<name>A0A6A6BV27_ZASCE</name>
<dbReference type="Proteomes" id="UP000799537">
    <property type="component" value="Unassembled WGS sequence"/>
</dbReference>
<feature type="domain" description="GRF-like zinc ribbon" evidence="2">
    <location>
        <begin position="26"/>
        <end position="72"/>
    </location>
</feature>
<feature type="compositionally biased region" description="Pro residues" evidence="1">
    <location>
        <begin position="10"/>
        <end position="26"/>
    </location>
</feature>
<dbReference type="InterPro" id="IPR056444">
    <property type="entry name" value="Zn_ribbon_GRF_2"/>
</dbReference>
<sequence>MVSIKHQPLPISPPSTPPGTPTPANPRCPLCGAGNPHLTKYITRTSNRNANAGRPYLRCDPCNRFVTFTDKRGVHEVNPHCQCDKPSRIQVASKHKGRGLHFVCSTGVCKFYEEAKDEAGKISLMDEQMVKQLASLKLI</sequence>
<accession>A0A6A6BV27</accession>